<dbReference type="InterPro" id="IPR044151">
    <property type="entry name" value="ALDH_KGSADH"/>
</dbReference>
<keyword evidence="4" id="KW-1185">Reference proteome</keyword>
<accession>A0ABS3E8P5</accession>
<dbReference type="RefSeq" id="WP_207002569.1">
    <property type="nucleotide sequence ID" value="NZ_JAEKJR010000002.1"/>
</dbReference>
<organism evidence="3 4">
    <name type="scientific">Microbulbifer salipaludis</name>
    <dbReference type="NCBI Taxonomy" id="187980"/>
    <lineage>
        <taxon>Bacteria</taxon>
        <taxon>Pseudomonadati</taxon>
        <taxon>Pseudomonadota</taxon>
        <taxon>Gammaproteobacteria</taxon>
        <taxon>Cellvibrionales</taxon>
        <taxon>Microbulbiferaceae</taxon>
        <taxon>Microbulbifer</taxon>
    </lineage>
</organism>
<evidence type="ECO:0000313" key="3">
    <source>
        <dbReference type="EMBL" id="MBN8431667.1"/>
    </source>
</evidence>
<evidence type="ECO:0000256" key="1">
    <source>
        <dbReference type="ARBA" id="ARBA00023002"/>
    </source>
</evidence>
<name>A0ABS3E8P5_9GAMM</name>
<dbReference type="CDD" id="cd07129">
    <property type="entry name" value="ALDH_KGSADH"/>
    <property type="match status" value="1"/>
</dbReference>
<comment type="caution">
    <text evidence="3">The sequence shown here is derived from an EMBL/GenBank/DDBJ whole genome shotgun (WGS) entry which is preliminary data.</text>
</comment>
<dbReference type="Gene3D" id="3.40.605.10">
    <property type="entry name" value="Aldehyde Dehydrogenase, Chain A, domain 1"/>
    <property type="match status" value="1"/>
</dbReference>
<dbReference type="Proteomes" id="UP000664293">
    <property type="component" value="Unassembled WGS sequence"/>
</dbReference>
<dbReference type="SUPFAM" id="SSF53720">
    <property type="entry name" value="ALDH-like"/>
    <property type="match status" value="1"/>
</dbReference>
<feature type="domain" description="Aldehyde dehydrogenase" evidence="2">
    <location>
        <begin position="18"/>
        <end position="427"/>
    </location>
</feature>
<dbReference type="InterPro" id="IPR050740">
    <property type="entry name" value="Aldehyde_DH_Superfamily"/>
</dbReference>
<dbReference type="InterPro" id="IPR016163">
    <property type="entry name" value="Ald_DH_C"/>
</dbReference>
<reference evidence="3 4" key="1">
    <citation type="submission" date="2020-12" db="EMBL/GenBank/DDBJ databases">
        <title>Oil enriched cultivation method for isolating marine PHA-producing bacteria.</title>
        <authorList>
            <person name="Zheng W."/>
            <person name="Yu S."/>
            <person name="Huang Y."/>
        </authorList>
    </citation>
    <scope>NUCLEOTIDE SEQUENCE [LARGE SCALE GENOMIC DNA]</scope>
    <source>
        <strain evidence="3 4">SN0-2</strain>
    </source>
</reference>
<evidence type="ECO:0000259" key="2">
    <source>
        <dbReference type="Pfam" id="PF00171"/>
    </source>
</evidence>
<proteinExistence type="predicted"/>
<dbReference type="EMBL" id="JAEKJR010000002">
    <property type="protein sequence ID" value="MBN8431667.1"/>
    <property type="molecule type" value="Genomic_DNA"/>
</dbReference>
<evidence type="ECO:0000313" key="4">
    <source>
        <dbReference type="Proteomes" id="UP000664293"/>
    </source>
</evidence>
<dbReference type="InterPro" id="IPR016161">
    <property type="entry name" value="Ald_DH/histidinol_DH"/>
</dbReference>
<sequence>MSGEFAMYTAPVLIAGEWRQAAESGRFQPTNPTTATGIDRWYPTSSWRDCEAALEAAATAADALRLAPAEARARFLELFADAIEASAEEICSLAHEETGLPLSPRLLDVELPRTTGQLRAAATAARTFSWARATIDTANNIRSMHAPIGPVLIFGPNNFPLAFNGVAGGDFAAAIAAGNPVIAKAHSAHPGTCQQLAALAAEALADAGLPAATLQMIYATSREDGYRMVSDQRLGAATFTGSRTAGLALKQAADEAGIPFYAELSSINPVVLLPGALRERGSELAEEFAGSCLMGSGQFCTNPGLVIVPASTEGELFIERTGELFDSAVPGTLLSAGTLQGLQQAVAQLEDAGATRVTHNIECDDNRLCLPNTLLHVSGDTFLQHPAAFQTEAFGNAALVVSSQSTEQTAEILAQLEGNLTGCIYSSLADDDDEDYARLAPVLRAKVGRLLNDKMPTGVAVSPAMNHGGPFPASGHPGFTAVGVPASMIRFSKLDCYDNVRPQRLPPLLSDANPLGAWRCVDGNWTREPIC</sequence>
<gene>
    <name evidence="3" type="ORF">JF535_12470</name>
</gene>
<dbReference type="PANTHER" id="PTHR43353">
    <property type="entry name" value="SUCCINATE-SEMIALDEHYDE DEHYDROGENASE, MITOCHONDRIAL"/>
    <property type="match status" value="1"/>
</dbReference>
<dbReference type="PANTHER" id="PTHR43353:SF3">
    <property type="entry name" value="ALDEHYDE DEHYDROGENASE-RELATED"/>
    <property type="match status" value="1"/>
</dbReference>
<keyword evidence="1" id="KW-0560">Oxidoreductase</keyword>
<dbReference type="InterPro" id="IPR015590">
    <property type="entry name" value="Aldehyde_DH_dom"/>
</dbReference>
<protein>
    <submittedName>
        <fullName evidence="3">Aldehyde dehydrogenase (NADP(+))</fullName>
    </submittedName>
</protein>
<dbReference type="Pfam" id="PF00171">
    <property type="entry name" value="Aldedh"/>
    <property type="match status" value="1"/>
</dbReference>
<dbReference type="Gene3D" id="3.40.309.10">
    <property type="entry name" value="Aldehyde Dehydrogenase, Chain A, domain 2"/>
    <property type="match status" value="1"/>
</dbReference>
<dbReference type="InterPro" id="IPR016162">
    <property type="entry name" value="Ald_DH_N"/>
</dbReference>